<name>A0ACB9GY62_CICIN</name>
<dbReference type="EMBL" id="CM042009">
    <property type="protein sequence ID" value="KAI3788166.1"/>
    <property type="molecule type" value="Genomic_DNA"/>
</dbReference>
<reference evidence="2" key="1">
    <citation type="journal article" date="2022" name="Mol. Ecol. Resour.">
        <title>The genomes of chicory, endive, great burdock and yacon provide insights into Asteraceae palaeo-polyploidization history and plant inulin production.</title>
        <authorList>
            <person name="Fan W."/>
            <person name="Wang S."/>
            <person name="Wang H."/>
            <person name="Wang A."/>
            <person name="Jiang F."/>
            <person name="Liu H."/>
            <person name="Zhao H."/>
            <person name="Xu D."/>
            <person name="Zhang Y."/>
        </authorList>
    </citation>
    <scope>NUCLEOTIDE SEQUENCE [LARGE SCALE GENOMIC DNA]</scope>
    <source>
        <strain evidence="2">cv. Punajuju</strain>
    </source>
</reference>
<gene>
    <name evidence="1" type="ORF">L2E82_00876</name>
</gene>
<reference evidence="1 2" key="2">
    <citation type="journal article" date="2022" name="Mol. Ecol. Resour.">
        <title>The genomes of chicory, endive, great burdock and yacon provide insights into Asteraceae paleo-polyploidization history and plant inulin production.</title>
        <authorList>
            <person name="Fan W."/>
            <person name="Wang S."/>
            <person name="Wang H."/>
            <person name="Wang A."/>
            <person name="Jiang F."/>
            <person name="Liu H."/>
            <person name="Zhao H."/>
            <person name="Xu D."/>
            <person name="Zhang Y."/>
        </authorList>
    </citation>
    <scope>NUCLEOTIDE SEQUENCE [LARGE SCALE GENOMIC DNA]</scope>
    <source>
        <strain evidence="2">cv. Punajuju</strain>
        <tissue evidence="1">Leaves</tissue>
    </source>
</reference>
<dbReference type="Proteomes" id="UP001055811">
    <property type="component" value="Linkage Group LG01"/>
</dbReference>
<accession>A0ACB9GY62</accession>
<evidence type="ECO:0000313" key="2">
    <source>
        <dbReference type="Proteomes" id="UP001055811"/>
    </source>
</evidence>
<comment type="caution">
    <text evidence="1">The sequence shown here is derived from an EMBL/GenBank/DDBJ whole genome shotgun (WGS) entry which is preliminary data.</text>
</comment>
<organism evidence="1 2">
    <name type="scientific">Cichorium intybus</name>
    <name type="common">Chicory</name>
    <dbReference type="NCBI Taxonomy" id="13427"/>
    <lineage>
        <taxon>Eukaryota</taxon>
        <taxon>Viridiplantae</taxon>
        <taxon>Streptophyta</taxon>
        <taxon>Embryophyta</taxon>
        <taxon>Tracheophyta</taxon>
        <taxon>Spermatophyta</taxon>
        <taxon>Magnoliopsida</taxon>
        <taxon>eudicotyledons</taxon>
        <taxon>Gunneridae</taxon>
        <taxon>Pentapetalae</taxon>
        <taxon>asterids</taxon>
        <taxon>campanulids</taxon>
        <taxon>Asterales</taxon>
        <taxon>Asteraceae</taxon>
        <taxon>Cichorioideae</taxon>
        <taxon>Cichorieae</taxon>
        <taxon>Cichoriinae</taxon>
        <taxon>Cichorium</taxon>
    </lineage>
</organism>
<protein>
    <submittedName>
        <fullName evidence="1">Uncharacterized protein</fullName>
    </submittedName>
</protein>
<evidence type="ECO:0000313" key="1">
    <source>
        <dbReference type="EMBL" id="KAI3788166.1"/>
    </source>
</evidence>
<keyword evidence="2" id="KW-1185">Reference proteome</keyword>
<proteinExistence type="predicted"/>
<sequence length="122" mass="13820">MSRNLESPVQTQMALSVFKSPVGRKYHGNDPMEGVKTTGRRCVFIQTESGCVLGMTIPRSKQQHSYGQTNVTNRPQCPNQRKFSNILSFWVVICFMKSPDSLKSPEWNCCTRRVGRVIPVVL</sequence>